<dbReference type="PROSITE" id="PS00061">
    <property type="entry name" value="ADH_SHORT"/>
    <property type="match status" value="1"/>
</dbReference>
<dbReference type="Gene3D" id="3.40.50.720">
    <property type="entry name" value="NAD(P)-binding Rossmann-like Domain"/>
    <property type="match status" value="1"/>
</dbReference>
<dbReference type="Proteomes" id="UP001601444">
    <property type="component" value="Unassembled WGS sequence"/>
</dbReference>
<evidence type="ECO:0000259" key="4">
    <source>
        <dbReference type="SMART" id="SM00822"/>
    </source>
</evidence>
<dbReference type="InterPro" id="IPR002347">
    <property type="entry name" value="SDR_fam"/>
</dbReference>
<gene>
    <name evidence="5" type="ORF">ACFYTF_05825</name>
</gene>
<dbReference type="SUPFAM" id="SSF51735">
    <property type="entry name" value="NAD(P)-binding Rossmann-fold domains"/>
    <property type="match status" value="1"/>
</dbReference>
<comment type="caution">
    <text evidence="5">The sequence shown here is derived from an EMBL/GenBank/DDBJ whole genome shotgun (WGS) entry which is preliminary data.</text>
</comment>
<evidence type="ECO:0000313" key="5">
    <source>
        <dbReference type="EMBL" id="MFF0542338.1"/>
    </source>
</evidence>
<dbReference type="SMART" id="SM00822">
    <property type="entry name" value="PKS_KR"/>
    <property type="match status" value="1"/>
</dbReference>
<dbReference type="PANTHER" id="PTHR44196">
    <property type="entry name" value="DEHYDROGENASE/REDUCTASE SDR FAMILY MEMBER 7B"/>
    <property type="match status" value="1"/>
</dbReference>
<dbReference type="PRINTS" id="PR00081">
    <property type="entry name" value="GDHRDH"/>
</dbReference>
<comment type="similarity">
    <text evidence="1 3">Belongs to the short-chain dehydrogenases/reductases (SDR) family.</text>
</comment>
<dbReference type="EC" id="1.-.-.-" evidence="5"/>
<dbReference type="GO" id="GO:0016491">
    <property type="term" value="F:oxidoreductase activity"/>
    <property type="evidence" value="ECO:0007669"/>
    <property type="project" value="UniProtKB-KW"/>
</dbReference>
<evidence type="ECO:0000313" key="6">
    <source>
        <dbReference type="Proteomes" id="UP001601444"/>
    </source>
</evidence>
<dbReference type="EMBL" id="JBIAMX010000002">
    <property type="protein sequence ID" value="MFF0542338.1"/>
    <property type="molecule type" value="Genomic_DNA"/>
</dbReference>
<reference evidence="5 6" key="1">
    <citation type="submission" date="2024-10" db="EMBL/GenBank/DDBJ databases">
        <title>The Natural Products Discovery Center: Release of the First 8490 Sequenced Strains for Exploring Actinobacteria Biosynthetic Diversity.</title>
        <authorList>
            <person name="Kalkreuter E."/>
            <person name="Kautsar S.A."/>
            <person name="Yang D."/>
            <person name="Bader C.D."/>
            <person name="Teijaro C.N."/>
            <person name="Fluegel L."/>
            <person name="Davis C.M."/>
            <person name="Simpson J.R."/>
            <person name="Lauterbach L."/>
            <person name="Steele A.D."/>
            <person name="Gui C."/>
            <person name="Meng S."/>
            <person name="Li G."/>
            <person name="Viehrig K."/>
            <person name="Ye F."/>
            <person name="Su P."/>
            <person name="Kiefer A.F."/>
            <person name="Nichols A."/>
            <person name="Cepeda A.J."/>
            <person name="Yan W."/>
            <person name="Fan B."/>
            <person name="Jiang Y."/>
            <person name="Adhikari A."/>
            <person name="Zheng C.-J."/>
            <person name="Schuster L."/>
            <person name="Cowan T.M."/>
            <person name="Smanski M.J."/>
            <person name="Chevrette M.G."/>
            <person name="De Carvalho L.P.S."/>
            <person name="Shen B."/>
        </authorList>
    </citation>
    <scope>NUCLEOTIDE SEQUENCE [LARGE SCALE GENOMIC DNA]</scope>
    <source>
        <strain evidence="5 6">NPDC004045</strain>
    </source>
</reference>
<dbReference type="InterPro" id="IPR020904">
    <property type="entry name" value="Sc_DH/Rdtase_CS"/>
</dbReference>
<keyword evidence="6" id="KW-1185">Reference proteome</keyword>
<accession>A0ABW6PJ86</accession>
<evidence type="ECO:0000256" key="1">
    <source>
        <dbReference type="ARBA" id="ARBA00006484"/>
    </source>
</evidence>
<feature type="domain" description="Ketoreductase" evidence="4">
    <location>
        <begin position="7"/>
        <end position="188"/>
    </location>
</feature>
<protein>
    <submittedName>
        <fullName evidence="5">SDR family NAD(P)-dependent oxidoreductase</fullName>
        <ecNumber evidence="5">1.-.-.-</ecNumber>
    </submittedName>
</protein>
<dbReference type="RefSeq" id="WP_387699273.1">
    <property type="nucleotide sequence ID" value="NZ_JBIAMX010000002.1"/>
</dbReference>
<organism evidence="5 6">
    <name type="scientific">Nocardia thailandica</name>
    <dbReference type="NCBI Taxonomy" id="257275"/>
    <lineage>
        <taxon>Bacteria</taxon>
        <taxon>Bacillati</taxon>
        <taxon>Actinomycetota</taxon>
        <taxon>Actinomycetes</taxon>
        <taxon>Mycobacteriales</taxon>
        <taxon>Nocardiaceae</taxon>
        <taxon>Nocardia</taxon>
    </lineage>
</organism>
<dbReference type="PRINTS" id="PR00080">
    <property type="entry name" value="SDRFAMILY"/>
</dbReference>
<proteinExistence type="inferred from homology"/>
<dbReference type="Pfam" id="PF00106">
    <property type="entry name" value="adh_short"/>
    <property type="match status" value="1"/>
</dbReference>
<evidence type="ECO:0000256" key="2">
    <source>
        <dbReference type="ARBA" id="ARBA00023002"/>
    </source>
</evidence>
<name>A0ABW6PJ86_9NOCA</name>
<dbReference type="InterPro" id="IPR057326">
    <property type="entry name" value="KR_dom"/>
</dbReference>
<dbReference type="InterPro" id="IPR036291">
    <property type="entry name" value="NAD(P)-bd_dom_sf"/>
</dbReference>
<dbReference type="PANTHER" id="PTHR44196:SF1">
    <property type="entry name" value="DEHYDROGENASE_REDUCTASE SDR FAMILY MEMBER 7B"/>
    <property type="match status" value="1"/>
</dbReference>
<sequence>MKDFTGRVAVITGAASGIGRALAIELTARGARVAISDVNAEGLARTAELCGGRAHQQVLDVADCASVHAYADTVAEHFGAVNLVINNAGITKFGTVDETPYTDLEAVMDVDFWGVVHGTKAFLPHLIASGDGHIVNISSVFGLFGVPTQSSYNAAKFAVRGYTEALAQEMLIAGHPVGVTCVHPGGVKTGIVASATSSTGGDMTALRTLFTEKLTPTSPETAARTILRAVRGRRTRVLVGYDAVAMDAAVRLLGPHYQRIFAGVATRLLGALAPKPTRTVTTTAGALR</sequence>
<keyword evidence="2 5" id="KW-0560">Oxidoreductase</keyword>
<evidence type="ECO:0000256" key="3">
    <source>
        <dbReference type="RuleBase" id="RU000363"/>
    </source>
</evidence>